<keyword evidence="4" id="KW-1185">Reference proteome</keyword>
<keyword evidence="2" id="KW-0472">Membrane</keyword>
<sequence>MLEFNRIGRRQPEQSPRVRVADGTCGVRPGCAGWRQLRENPEKLKTHLARDDFHAGMNFSTPCTSDATTYDRSGPNLERAWGLRPDKPTVMGLRRRRRSGSRASIVLLPVVLWYFSR</sequence>
<dbReference type="AlphaFoldDB" id="A0AAE0YHX3"/>
<comment type="caution">
    <text evidence="3">The sequence shown here is derived from an EMBL/GenBank/DDBJ whole genome shotgun (WGS) entry which is preliminary data.</text>
</comment>
<feature type="region of interest" description="Disordered" evidence="1">
    <location>
        <begin position="1"/>
        <end position="21"/>
    </location>
</feature>
<proteinExistence type="predicted"/>
<evidence type="ECO:0000313" key="4">
    <source>
        <dbReference type="Proteomes" id="UP001283361"/>
    </source>
</evidence>
<keyword evidence="2" id="KW-0812">Transmembrane</keyword>
<feature type="transmembrane region" description="Helical" evidence="2">
    <location>
        <begin position="99"/>
        <end position="116"/>
    </location>
</feature>
<reference evidence="3" key="1">
    <citation type="journal article" date="2023" name="G3 (Bethesda)">
        <title>A reference genome for the long-term kleptoplast-retaining sea slug Elysia crispata morphotype clarki.</title>
        <authorList>
            <person name="Eastman K.E."/>
            <person name="Pendleton A.L."/>
            <person name="Shaikh M.A."/>
            <person name="Suttiyut T."/>
            <person name="Ogas R."/>
            <person name="Tomko P."/>
            <person name="Gavelis G."/>
            <person name="Widhalm J.R."/>
            <person name="Wisecaver J.H."/>
        </authorList>
    </citation>
    <scope>NUCLEOTIDE SEQUENCE</scope>
    <source>
        <strain evidence="3">ECLA1</strain>
    </source>
</reference>
<protein>
    <submittedName>
        <fullName evidence="3">Uncharacterized protein</fullName>
    </submittedName>
</protein>
<accession>A0AAE0YHX3</accession>
<dbReference type="EMBL" id="JAWDGP010006162">
    <property type="protein sequence ID" value="KAK3746202.1"/>
    <property type="molecule type" value="Genomic_DNA"/>
</dbReference>
<evidence type="ECO:0000313" key="3">
    <source>
        <dbReference type="EMBL" id="KAK3746202.1"/>
    </source>
</evidence>
<keyword evidence="2" id="KW-1133">Transmembrane helix</keyword>
<dbReference type="Proteomes" id="UP001283361">
    <property type="component" value="Unassembled WGS sequence"/>
</dbReference>
<evidence type="ECO:0000256" key="1">
    <source>
        <dbReference type="SAM" id="MobiDB-lite"/>
    </source>
</evidence>
<gene>
    <name evidence="3" type="ORF">RRG08_014676</name>
</gene>
<organism evidence="3 4">
    <name type="scientific">Elysia crispata</name>
    <name type="common">lettuce slug</name>
    <dbReference type="NCBI Taxonomy" id="231223"/>
    <lineage>
        <taxon>Eukaryota</taxon>
        <taxon>Metazoa</taxon>
        <taxon>Spiralia</taxon>
        <taxon>Lophotrochozoa</taxon>
        <taxon>Mollusca</taxon>
        <taxon>Gastropoda</taxon>
        <taxon>Heterobranchia</taxon>
        <taxon>Euthyneura</taxon>
        <taxon>Panpulmonata</taxon>
        <taxon>Sacoglossa</taxon>
        <taxon>Placobranchoidea</taxon>
        <taxon>Plakobranchidae</taxon>
        <taxon>Elysia</taxon>
    </lineage>
</organism>
<name>A0AAE0YHX3_9GAST</name>
<evidence type="ECO:0000256" key="2">
    <source>
        <dbReference type="SAM" id="Phobius"/>
    </source>
</evidence>